<proteinExistence type="predicted"/>
<dbReference type="Proteomes" id="UP000823405">
    <property type="component" value="Unassembled WGS sequence"/>
</dbReference>
<dbReference type="OrthoDB" id="336321at2759"/>
<gene>
    <name evidence="1" type="ORF">BGZ97_011947</name>
</gene>
<keyword evidence="2" id="KW-1185">Reference proteome</keyword>
<organism evidence="1 2">
    <name type="scientific">Linnemannia gamsii</name>
    <dbReference type="NCBI Taxonomy" id="64522"/>
    <lineage>
        <taxon>Eukaryota</taxon>
        <taxon>Fungi</taxon>
        <taxon>Fungi incertae sedis</taxon>
        <taxon>Mucoromycota</taxon>
        <taxon>Mortierellomycotina</taxon>
        <taxon>Mortierellomycetes</taxon>
        <taxon>Mortierellales</taxon>
        <taxon>Mortierellaceae</taxon>
        <taxon>Linnemannia</taxon>
    </lineage>
</organism>
<evidence type="ECO:0000313" key="1">
    <source>
        <dbReference type="EMBL" id="KAG0311296.1"/>
    </source>
</evidence>
<reference evidence="1" key="1">
    <citation type="journal article" date="2020" name="Fungal Divers.">
        <title>Resolving the Mortierellaceae phylogeny through synthesis of multi-gene phylogenetics and phylogenomics.</title>
        <authorList>
            <person name="Vandepol N."/>
            <person name="Liber J."/>
            <person name="Desiro A."/>
            <person name="Na H."/>
            <person name="Kennedy M."/>
            <person name="Barry K."/>
            <person name="Grigoriev I.V."/>
            <person name="Miller A.N."/>
            <person name="O'Donnell K."/>
            <person name="Stajich J.E."/>
            <person name="Bonito G."/>
        </authorList>
    </citation>
    <scope>NUCLEOTIDE SEQUENCE</scope>
    <source>
        <strain evidence="1">NVP60</strain>
    </source>
</reference>
<dbReference type="AlphaFoldDB" id="A0A9P6R2D6"/>
<name>A0A9P6R2D6_9FUNG</name>
<comment type="caution">
    <text evidence="1">The sequence shown here is derived from an EMBL/GenBank/DDBJ whole genome shotgun (WGS) entry which is preliminary data.</text>
</comment>
<evidence type="ECO:0000313" key="2">
    <source>
        <dbReference type="Proteomes" id="UP000823405"/>
    </source>
</evidence>
<protein>
    <submittedName>
        <fullName evidence="1">Uncharacterized protein</fullName>
    </submittedName>
</protein>
<dbReference type="EMBL" id="JAAAIN010000731">
    <property type="protein sequence ID" value="KAG0311296.1"/>
    <property type="molecule type" value="Genomic_DNA"/>
</dbReference>
<accession>A0A9P6R2D6</accession>
<sequence length="173" mass="19218">MIAMLVQEELSQAIWIETVDHEFSAQRASDIAKVYILRQKECQEQQESGDENDIIEDPSVTTLPAQLSFPEEKAPSILVTSNVKPGLGSSWKYGTDLQVFLSRFEMLGGGDYRAIRSNGDHSRLPSGDGVDQDMSAEIYIGEITGVDAETRIAEVMKSKRLTTGAWCLFQLKD</sequence>